<dbReference type="PANTHER" id="PTHR38471:SF2">
    <property type="entry name" value="FOUR HELIX BUNDLE PROTEIN"/>
    <property type="match status" value="1"/>
</dbReference>
<dbReference type="AlphaFoldDB" id="A0A1H8H2N6"/>
<evidence type="ECO:0000313" key="2">
    <source>
        <dbReference type="Proteomes" id="UP000198942"/>
    </source>
</evidence>
<dbReference type="NCBIfam" id="TIGR02436">
    <property type="entry name" value="four helix bundle protein"/>
    <property type="match status" value="1"/>
</dbReference>
<accession>A0A1H8H2N6</accession>
<dbReference type="EMBL" id="FOCL01000003">
    <property type="protein sequence ID" value="SEN50516.1"/>
    <property type="molecule type" value="Genomic_DNA"/>
</dbReference>
<dbReference type="STRING" id="551995.SAMN05192574_103368"/>
<dbReference type="InterPro" id="IPR012657">
    <property type="entry name" value="23S_rRNA-intervening_sequence"/>
</dbReference>
<gene>
    <name evidence="1" type="ORF">SAMN05192574_103368</name>
</gene>
<organism evidence="1 2">
    <name type="scientific">Mucilaginibacter gossypiicola</name>
    <dbReference type="NCBI Taxonomy" id="551995"/>
    <lineage>
        <taxon>Bacteria</taxon>
        <taxon>Pseudomonadati</taxon>
        <taxon>Bacteroidota</taxon>
        <taxon>Sphingobacteriia</taxon>
        <taxon>Sphingobacteriales</taxon>
        <taxon>Sphingobacteriaceae</taxon>
        <taxon>Mucilaginibacter</taxon>
    </lineage>
</organism>
<dbReference type="RefSeq" id="WP_091210698.1">
    <property type="nucleotide sequence ID" value="NZ_FOCL01000003.1"/>
</dbReference>
<dbReference type="PANTHER" id="PTHR38471">
    <property type="entry name" value="FOUR HELIX BUNDLE PROTEIN"/>
    <property type="match status" value="1"/>
</dbReference>
<dbReference type="Pfam" id="PF05635">
    <property type="entry name" value="23S_rRNA_IVP"/>
    <property type="match status" value="1"/>
</dbReference>
<protein>
    <submittedName>
        <fullName evidence="1">Four helix bundle protein</fullName>
    </submittedName>
</protein>
<name>A0A1H8H2N6_9SPHI</name>
<dbReference type="SUPFAM" id="SSF158446">
    <property type="entry name" value="IVS-encoded protein-like"/>
    <property type="match status" value="1"/>
</dbReference>
<dbReference type="Proteomes" id="UP000198942">
    <property type="component" value="Unassembled WGS sequence"/>
</dbReference>
<sequence>MSNRIEELEVYNLSEAFADRVWFLVAKWEYFAKDTLGKQIVRSSDSIGANIAEGFGRYHYKENKNFCYFSRGSIIETKGWLKKANTRNLINDNDYQSLLRELETIHVKLNIYIKFIGKGNV</sequence>
<dbReference type="Gene3D" id="1.20.1440.60">
    <property type="entry name" value="23S rRNA-intervening sequence"/>
    <property type="match status" value="1"/>
</dbReference>
<reference evidence="2" key="1">
    <citation type="submission" date="2016-10" db="EMBL/GenBank/DDBJ databases">
        <authorList>
            <person name="Varghese N."/>
            <person name="Submissions S."/>
        </authorList>
    </citation>
    <scope>NUCLEOTIDE SEQUENCE [LARGE SCALE GENOMIC DNA]</scope>
    <source>
        <strain evidence="2">Gh-48</strain>
    </source>
</reference>
<evidence type="ECO:0000313" key="1">
    <source>
        <dbReference type="EMBL" id="SEN50516.1"/>
    </source>
</evidence>
<dbReference type="InterPro" id="IPR036583">
    <property type="entry name" value="23S_rRNA_IVS_sf"/>
</dbReference>
<dbReference type="OrthoDB" id="9811959at2"/>
<proteinExistence type="predicted"/>
<keyword evidence="2" id="KW-1185">Reference proteome</keyword>